<dbReference type="Proteomes" id="UP000651156">
    <property type="component" value="Unassembled WGS sequence"/>
</dbReference>
<dbReference type="InterPro" id="IPR009057">
    <property type="entry name" value="Homeodomain-like_sf"/>
</dbReference>
<keyword evidence="2" id="KW-0238">DNA-binding</keyword>
<dbReference type="RefSeq" id="WP_099701284.1">
    <property type="nucleotide sequence ID" value="NZ_CAWPMZ010000081.1"/>
</dbReference>
<dbReference type="InterPro" id="IPR053142">
    <property type="entry name" value="PchR_regulatory_protein"/>
</dbReference>
<evidence type="ECO:0000256" key="3">
    <source>
        <dbReference type="ARBA" id="ARBA00023163"/>
    </source>
</evidence>
<dbReference type="InterPro" id="IPR020449">
    <property type="entry name" value="Tscrpt_reg_AraC-type_HTH"/>
</dbReference>
<dbReference type="InterPro" id="IPR018060">
    <property type="entry name" value="HTH_AraC"/>
</dbReference>
<evidence type="ECO:0000259" key="4">
    <source>
        <dbReference type="PROSITE" id="PS01124"/>
    </source>
</evidence>
<dbReference type="PANTHER" id="PTHR47893">
    <property type="entry name" value="REGULATORY PROTEIN PCHR"/>
    <property type="match status" value="1"/>
</dbReference>
<protein>
    <submittedName>
        <fullName evidence="5">Helix-turn-helix transcriptional regulator</fullName>
    </submittedName>
</protein>
<dbReference type="PRINTS" id="PR00032">
    <property type="entry name" value="HTHARAC"/>
</dbReference>
<evidence type="ECO:0000256" key="2">
    <source>
        <dbReference type="ARBA" id="ARBA00023125"/>
    </source>
</evidence>
<organism evidence="5 6">
    <name type="scientific">Gloeocapsopsis crepidinum LEGE 06123</name>
    <dbReference type="NCBI Taxonomy" id="588587"/>
    <lineage>
        <taxon>Bacteria</taxon>
        <taxon>Bacillati</taxon>
        <taxon>Cyanobacteriota</taxon>
        <taxon>Cyanophyceae</taxon>
        <taxon>Oscillatoriophycideae</taxon>
        <taxon>Chroococcales</taxon>
        <taxon>Chroococcaceae</taxon>
        <taxon>Gloeocapsopsis</taxon>
    </lineage>
</organism>
<dbReference type="SMART" id="SM00342">
    <property type="entry name" value="HTH_ARAC"/>
    <property type="match status" value="1"/>
</dbReference>
<keyword evidence="3" id="KW-0804">Transcription</keyword>
<reference evidence="5 6" key="1">
    <citation type="submission" date="2020-10" db="EMBL/GenBank/DDBJ databases">
        <authorList>
            <person name="Castelo-Branco R."/>
            <person name="Eusebio N."/>
            <person name="Adriana R."/>
            <person name="Vieira A."/>
            <person name="Brugerolle De Fraissinette N."/>
            <person name="Rezende De Castro R."/>
            <person name="Schneider M.P."/>
            <person name="Vasconcelos V."/>
            <person name="Leao P.N."/>
        </authorList>
    </citation>
    <scope>NUCLEOTIDE SEQUENCE [LARGE SCALE GENOMIC DNA]</scope>
    <source>
        <strain evidence="5 6">LEGE 06123</strain>
    </source>
</reference>
<evidence type="ECO:0000313" key="5">
    <source>
        <dbReference type="EMBL" id="MBE9192113.1"/>
    </source>
</evidence>
<evidence type="ECO:0000256" key="1">
    <source>
        <dbReference type="ARBA" id="ARBA00023015"/>
    </source>
</evidence>
<dbReference type="PROSITE" id="PS01124">
    <property type="entry name" value="HTH_ARAC_FAMILY_2"/>
    <property type="match status" value="1"/>
</dbReference>
<feature type="domain" description="HTH araC/xylS-type" evidence="4">
    <location>
        <begin position="228"/>
        <end position="326"/>
    </location>
</feature>
<evidence type="ECO:0000313" key="6">
    <source>
        <dbReference type="Proteomes" id="UP000651156"/>
    </source>
</evidence>
<name>A0ABR9UXU8_9CHRO</name>
<keyword evidence="1" id="KW-0805">Transcription regulation</keyword>
<accession>A0ABR9UXU8</accession>
<proteinExistence type="predicted"/>
<dbReference type="PROSITE" id="PS00041">
    <property type="entry name" value="HTH_ARAC_FAMILY_1"/>
    <property type="match status" value="1"/>
</dbReference>
<dbReference type="InterPro" id="IPR018062">
    <property type="entry name" value="HTH_AraC-typ_CS"/>
</dbReference>
<dbReference type="EMBL" id="JADEWN010000047">
    <property type="protein sequence ID" value="MBE9192113.1"/>
    <property type="molecule type" value="Genomic_DNA"/>
</dbReference>
<comment type="caution">
    <text evidence="5">The sequence shown here is derived from an EMBL/GenBank/DDBJ whole genome shotgun (WGS) entry which is preliminary data.</text>
</comment>
<gene>
    <name evidence="5" type="ORF">IQ230_17485</name>
</gene>
<dbReference type="Pfam" id="PF12833">
    <property type="entry name" value="HTH_18"/>
    <property type="match status" value="1"/>
</dbReference>
<dbReference type="PANTHER" id="PTHR47893:SF1">
    <property type="entry name" value="REGULATORY PROTEIN PCHR"/>
    <property type="match status" value="1"/>
</dbReference>
<dbReference type="Gene3D" id="1.10.10.60">
    <property type="entry name" value="Homeodomain-like"/>
    <property type="match status" value="2"/>
</dbReference>
<keyword evidence="6" id="KW-1185">Reference proteome</keyword>
<dbReference type="SUPFAM" id="SSF46689">
    <property type="entry name" value="Homeodomain-like"/>
    <property type="match status" value="2"/>
</dbReference>
<sequence>MTITLSLTDYQELFEEAEQSDEITCQSKDCETIWQYPQKLGQGHNRVIQLSTGIEILIQDYTCYKHLVLTKDTCKVPLEIGFQLSGARQTTSYGCLGAGHSFLFGNLEPKAIVELPASQQLFHITFAIPLQTFITLIPESFKSMPLELKRILEKNENLPYFHSGVTAASMQLALHQILHCPYQGAIKQMYLESKVHELIALKLAQIIETAEALASQAKLSPEDIERIHHAREILIRNFSSPPSLIALARQVGLNDYKLKRGFRQVFGTTVFGYLHAYRMEQARQLLARGDMSVTGVAAAVGYVTRGHFAAAFRKQFGINPSAYLIEH</sequence>